<reference evidence="1" key="1">
    <citation type="submission" date="2014-02" db="EMBL/GenBank/DDBJ databases">
        <title>The Genome Sequence of Trichophyton rubrum (morphotype fischeri) CBS 288.86.</title>
        <authorList>
            <consortium name="The Broad Institute Genomics Platform"/>
            <person name="Cuomo C.A."/>
            <person name="White T.C."/>
            <person name="Graser Y."/>
            <person name="Martinez-Rossi N."/>
            <person name="Heitman J."/>
            <person name="Young S.K."/>
            <person name="Zeng Q."/>
            <person name="Gargeya S."/>
            <person name="Abouelleil A."/>
            <person name="Alvarado L."/>
            <person name="Chapman S.B."/>
            <person name="Gainer-Dewar J."/>
            <person name="Goldberg J."/>
            <person name="Griggs A."/>
            <person name="Gujja S."/>
            <person name="Hansen M."/>
            <person name="Howarth C."/>
            <person name="Imamovic A."/>
            <person name="Larimer J."/>
            <person name="Martinez D."/>
            <person name="Murphy C."/>
            <person name="Pearson M.D."/>
            <person name="Persinoti G."/>
            <person name="Poon T."/>
            <person name="Priest M."/>
            <person name="Roberts A.D."/>
            <person name="Saif S."/>
            <person name="Shea T.D."/>
            <person name="Sykes S.N."/>
            <person name="Wortman J."/>
            <person name="Nusbaum C."/>
            <person name="Birren B."/>
        </authorList>
    </citation>
    <scope>NUCLEOTIDE SEQUENCE [LARGE SCALE GENOMIC DNA]</scope>
    <source>
        <strain evidence="1">CBS 288.86</strain>
    </source>
</reference>
<evidence type="ECO:0000313" key="1">
    <source>
        <dbReference type="EMBL" id="EZF49284.1"/>
    </source>
</evidence>
<dbReference type="AlphaFoldDB" id="A0A022VTL1"/>
<proteinExistence type="predicted"/>
<dbReference type="Proteomes" id="UP000023758">
    <property type="component" value="Unassembled WGS sequence"/>
</dbReference>
<dbReference type="EMBL" id="KK207906">
    <property type="protein sequence ID" value="EZF49284.1"/>
    <property type="molecule type" value="Genomic_DNA"/>
</dbReference>
<sequence length="62" mass="6874">MSVWPGVVLLAGSKCQLWSATALSTLHCPQLGGLMVFWTTPYGAYDFDRRGELCKMITAQHE</sequence>
<accession>A0A022VTL1</accession>
<protein>
    <submittedName>
        <fullName evidence="1">Uncharacterized protein</fullName>
    </submittedName>
</protein>
<organism evidence="1">
    <name type="scientific">Trichophyton rubrum CBS 288.86</name>
    <dbReference type="NCBI Taxonomy" id="1215330"/>
    <lineage>
        <taxon>Eukaryota</taxon>
        <taxon>Fungi</taxon>
        <taxon>Dikarya</taxon>
        <taxon>Ascomycota</taxon>
        <taxon>Pezizomycotina</taxon>
        <taxon>Eurotiomycetes</taxon>
        <taxon>Eurotiomycetidae</taxon>
        <taxon>Onygenales</taxon>
        <taxon>Arthrodermataceae</taxon>
        <taxon>Trichophyton</taxon>
    </lineage>
</organism>
<name>A0A022VTL1_TRIRU</name>
<dbReference type="HOGENOM" id="CLU_2905784_0_0_1"/>
<gene>
    <name evidence="1" type="ORF">H103_07165</name>
</gene>